<feature type="transmembrane region" description="Helical" evidence="8">
    <location>
        <begin position="148"/>
        <end position="168"/>
    </location>
</feature>
<dbReference type="PANTHER" id="PTHR33908">
    <property type="entry name" value="MANNOSYLTRANSFERASE YKCB-RELATED"/>
    <property type="match status" value="1"/>
</dbReference>
<dbReference type="PANTHER" id="PTHR33908:SF11">
    <property type="entry name" value="MEMBRANE PROTEIN"/>
    <property type="match status" value="1"/>
</dbReference>
<feature type="transmembrane region" description="Helical" evidence="8">
    <location>
        <begin position="174"/>
        <end position="192"/>
    </location>
</feature>
<dbReference type="AlphaFoldDB" id="A0A2A6RK18"/>
<dbReference type="EMBL" id="NQWI01000030">
    <property type="protein sequence ID" value="PDW03417.1"/>
    <property type="molecule type" value="Genomic_DNA"/>
</dbReference>
<reference evidence="11" key="1">
    <citation type="submission" date="2017-08" db="EMBL/GenBank/DDBJ databases">
        <authorList>
            <person name="Grouzdev D.S."/>
            <person name="Gaisin V.A."/>
            <person name="Rysina M.S."/>
            <person name="Gorlenko V.M."/>
        </authorList>
    </citation>
    <scope>NUCLEOTIDE SEQUENCE [LARGE SCALE GENOMIC DNA]</scope>
    <source>
        <strain evidence="11">Kir15-3F</strain>
    </source>
</reference>
<keyword evidence="11" id="KW-1185">Reference proteome</keyword>
<dbReference type="RefSeq" id="WP_097643734.1">
    <property type="nucleotide sequence ID" value="NZ_NQWI01000030.1"/>
</dbReference>
<keyword evidence="5 8" id="KW-0812">Transmembrane</keyword>
<feature type="transmembrane region" description="Helical" evidence="8">
    <location>
        <begin position="244"/>
        <end position="268"/>
    </location>
</feature>
<gene>
    <name evidence="10" type="ORF">CJ255_08795</name>
</gene>
<feature type="transmembrane region" description="Helical" evidence="8">
    <location>
        <begin position="410"/>
        <end position="430"/>
    </location>
</feature>
<dbReference type="GO" id="GO:0016763">
    <property type="term" value="F:pentosyltransferase activity"/>
    <property type="evidence" value="ECO:0007669"/>
    <property type="project" value="TreeGrafter"/>
</dbReference>
<feature type="transmembrane region" description="Helical" evidence="8">
    <location>
        <begin position="384"/>
        <end position="404"/>
    </location>
</feature>
<evidence type="ECO:0000256" key="6">
    <source>
        <dbReference type="ARBA" id="ARBA00022989"/>
    </source>
</evidence>
<dbReference type="InterPro" id="IPR038731">
    <property type="entry name" value="RgtA/B/C-like"/>
</dbReference>
<feature type="transmembrane region" description="Helical" evidence="8">
    <location>
        <begin position="442"/>
        <end position="460"/>
    </location>
</feature>
<dbReference type="GO" id="GO:0009103">
    <property type="term" value="P:lipopolysaccharide biosynthetic process"/>
    <property type="evidence" value="ECO:0007669"/>
    <property type="project" value="UniProtKB-ARBA"/>
</dbReference>
<feature type="transmembrane region" description="Helical" evidence="8">
    <location>
        <begin position="199"/>
        <end position="232"/>
    </location>
</feature>
<evidence type="ECO:0000256" key="5">
    <source>
        <dbReference type="ARBA" id="ARBA00022692"/>
    </source>
</evidence>
<evidence type="ECO:0000313" key="10">
    <source>
        <dbReference type="EMBL" id="PDW03417.1"/>
    </source>
</evidence>
<evidence type="ECO:0000256" key="8">
    <source>
        <dbReference type="SAM" id="Phobius"/>
    </source>
</evidence>
<proteinExistence type="predicted"/>
<evidence type="ECO:0000256" key="2">
    <source>
        <dbReference type="ARBA" id="ARBA00022475"/>
    </source>
</evidence>
<keyword evidence="2" id="KW-1003">Cell membrane</keyword>
<feature type="domain" description="Glycosyltransferase RgtA/B/C/D-like" evidence="9">
    <location>
        <begin position="122"/>
        <end position="233"/>
    </location>
</feature>
<feature type="transmembrane region" description="Helical" evidence="8">
    <location>
        <begin position="341"/>
        <end position="364"/>
    </location>
</feature>
<sequence>MKLTSTSERSLSTPIYPERLGGNLQTLAVVLFLPALVALATLLPRALGLADFFTTDESHNWIRATGIFAYALSIGRWEDTNLIGHPGVTLMWLGSLGLQLERLALSLGLIAPPDRLEHLAWLRLGPVLAHTLLTTLSYLLLRRLVRPAVALVAALLWATSPFLVAQGRLLHLDALLTGFTNLAVLCTLHACFARRPAPWLLAVGLLTGLALLTKGPALIMLPVLGLIMFALAPSVGEHHSGPRRVAATSSASAAVAPTGSASAFMLGLHTQIIPRLRWSLSRYLLILGLAAITIFLLWPALWVAPAKAIGDYLGEIVNNGGRPNGHGQFFLGRDDRDPGPLFYPIAGLYRLTPLELLGLLLLPLVAWQARMAGSIDPVARRERVVLVALGGFALFWVFVMTLGPKKFDRYILPAWPTLLIFSALGLVAAWDALRRHWPQVRASLALGLLLLFQAGSLAWYHPYHLSYFNPLLGGGRVAPQMFLIGWGEGMREVGAWLSARPDIQHGQIISALPPNLEAFVPVPVQEIRAIDTAQPNYAVVYLESLQRGDVPEIYARIQQTLPLHVVQLHGIEYAWIHQLPRPFTTPVGAEFGNKLRLLGFSVEQEGQQLTITPAWDVRVATDIDWMLFLHLYDQQGQRVAQVDVPPGGGERPATSQWQPGEQLGVPLPLTLPSDLPTGNYQIVAGLYDPSSGVRLPLSSGPSADAGLAGANAARLGQLELGEQR</sequence>
<evidence type="ECO:0000256" key="7">
    <source>
        <dbReference type="ARBA" id="ARBA00023136"/>
    </source>
</evidence>
<evidence type="ECO:0000256" key="1">
    <source>
        <dbReference type="ARBA" id="ARBA00004651"/>
    </source>
</evidence>
<keyword evidence="7 8" id="KW-0472">Membrane</keyword>
<dbReference type="Pfam" id="PF13231">
    <property type="entry name" value="PMT_2"/>
    <property type="match status" value="1"/>
</dbReference>
<accession>A0A2A6RK18</accession>
<dbReference type="Proteomes" id="UP000220527">
    <property type="component" value="Unassembled WGS sequence"/>
</dbReference>
<feature type="transmembrane region" description="Helical" evidence="8">
    <location>
        <begin position="280"/>
        <end position="304"/>
    </location>
</feature>
<feature type="transmembrane region" description="Helical" evidence="8">
    <location>
        <begin position="20"/>
        <end position="43"/>
    </location>
</feature>
<evidence type="ECO:0000313" key="11">
    <source>
        <dbReference type="Proteomes" id="UP000220527"/>
    </source>
</evidence>
<dbReference type="OrthoDB" id="138611at2"/>
<keyword evidence="6 8" id="KW-1133">Transmembrane helix</keyword>
<evidence type="ECO:0000256" key="3">
    <source>
        <dbReference type="ARBA" id="ARBA00022676"/>
    </source>
</evidence>
<comment type="subcellular location">
    <subcellularLocation>
        <location evidence="1">Cell membrane</location>
        <topology evidence="1">Multi-pass membrane protein</topology>
    </subcellularLocation>
</comment>
<protein>
    <recommendedName>
        <fullName evidence="9">Glycosyltransferase RgtA/B/C/D-like domain-containing protein</fullName>
    </recommendedName>
</protein>
<dbReference type="GO" id="GO:0005886">
    <property type="term" value="C:plasma membrane"/>
    <property type="evidence" value="ECO:0007669"/>
    <property type="project" value="UniProtKB-SubCell"/>
</dbReference>
<feature type="transmembrane region" description="Helical" evidence="8">
    <location>
        <begin position="120"/>
        <end position="141"/>
    </location>
</feature>
<dbReference type="InterPro" id="IPR050297">
    <property type="entry name" value="LipidA_mod_glycosyltrf_83"/>
</dbReference>
<keyword evidence="4" id="KW-0808">Transferase</keyword>
<comment type="caution">
    <text evidence="10">The sequence shown here is derived from an EMBL/GenBank/DDBJ whole genome shotgun (WGS) entry which is preliminary data.</text>
</comment>
<organism evidence="10 11">
    <name type="scientific">Candidatus Viridilinea mediisalina</name>
    <dbReference type="NCBI Taxonomy" id="2024553"/>
    <lineage>
        <taxon>Bacteria</taxon>
        <taxon>Bacillati</taxon>
        <taxon>Chloroflexota</taxon>
        <taxon>Chloroflexia</taxon>
        <taxon>Chloroflexales</taxon>
        <taxon>Chloroflexineae</taxon>
        <taxon>Oscillochloridaceae</taxon>
        <taxon>Candidatus Viridilinea</taxon>
    </lineage>
</organism>
<name>A0A2A6RK18_9CHLR</name>
<evidence type="ECO:0000259" key="9">
    <source>
        <dbReference type="Pfam" id="PF13231"/>
    </source>
</evidence>
<keyword evidence="3" id="KW-0328">Glycosyltransferase</keyword>
<evidence type="ECO:0000256" key="4">
    <source>
        <dbReference type="ARBA" id="ARBA00022679"/>
    </source>
</evidence>